<dbReference type="AlphaFoldDB" id="A0A1G2PLR7"/>
<sequence>MPRLHRLSLATLPEWLPPLTALFAIAAAVTGLALTLNAVRAILDIAVVTPVEEEAKATLPKIDTQGLQLLRPRLERRPQEAPETFPVPTTPESTEEADGDSATP</sequence>
<reference evidence="3 4" key="1">
    <citation type="journal article" date="2016" name="Nat. Commun.">
        <title>Thousands of microbial genomes shed light on interconnected biogeochemical processes in an aquifer system.</title>
        <authorList>
            <person name="Anantharaman K."/>
            <person name="Brown C.T."/>
            <person name="Hug L.A."/>
            <person name="Sharon I."/>
            <person name="Castelle C.J."/>
            <person name="Probst A.J."/>
            <person name="Thomas B.C."/>
            <person name="Singh A."/>
            <person name="Wilkins M.J."/>
            <person name="Karaoz U."/>
            <person name="Brodie E.L."/>
            <person name="Williams K.H."/>
            <person name="Hubbard S.S."/>
            <person name="Banfield J.F."/>
        </authorList>
    </citation>
    <scope>NUCLEOTIDE SEQUENCE [LARGE SCALE GENOMIC DNA]</scope>
    <source>
        <strain evidence="4">RIFCSPHIGHO2_01_FULL_58_15</strain>
    </source>
</reference>
<dbReference type="Proteomes" id="UP000178690">
    <property type="component" value="Unassembled WGS sequence"/>
</dbReference>
<gene>
    <name evidence="3" type="ORF">A2682_01230</name>
</gene>
<feature type="region of interest" description="Disordered" evidence="1">
    <location>
        <begin position="69"/>
        <end position="104"/>
    </location>
</feature>
<evidence type="ECO:0000313" key="3">
    <source>
        <dbReference type="EMBL" id="OHA49270.1"/>
    </source>
</evidence>
<protein>
    <submittedName>
        <fullName evidence="3">Uncharacterized protein</fullName>
    </submittedName>
</protein>
<keyword evidence="2" id="KW-1133">Transmembrane helix</keyword>
<comment type="caution">
    <text evidence="3">The sequence shown here is derived from an EMBL/GenBank/DDBJ whole genome shotgun (WGS) entry which is preliminary data.</text>
</comment>
<name>A0A1G2PLR7_TERXR</name>
<accession>A0A1G2PLR7</accession>
<keyword evidence="2" id="KW-0472">Membrane</keyword>
<evidence type="ECO:0000256" key="1">
    <source>
        <dbReference type="SAM" id="MobiDB-lite"/>
    </source>
</evidence>
<evidence type="ECO:0000313" key="4">
    <source>
        <dbReference type="Proteomes" id="UP000178690"/>
    </source>
</evidence>
<keyword evidence="2" id="KW-0812">Transmembrane</keyword>
<feature type="compositionally biased region" description="Acidic residues" evidence="1">
    <location>
        <begin position="93"/>
        <end position="104"/>
    </location>
</feature>
<feature type="transmembrane region" description="Helical" evidence="2">
    <location>
        <begin position="15"/>
        <end position="36"/>
    </location>
</feature>
<dbReference type="EMBL" id="MHST01000012">
    <property type="protein sequence ID" value="OHA49270.1"/>
    <property type="molecule type" value="Genomic_DNA"/>
</dbReference>
<dbReference type="STRING" id="1802363.A2682_01230"/>
<proteinExistence type="predicted"/>
<organism evidence="3 4">
    <name type="scientific">Terrybacteria sp. (strain RIFCSPHIGHO2_01_FULL_58_15)</name>
    <dbReference type="NCBI Taxonomy" id="1802363"/>
    <lineage>
        <taxon>Bacteria</taxon>
        <taxon>Candidatus Terryibacteriota</taxon>
    </lineage>
</organism>
<evidence type="ECO:0000256" key="2">
    <source>
        <dbReference type="SAM" id="Phobius"/>
    </source>
</evidence>